<feature type="compositionally biased region" description="Polar residues" evidence="1">
    <location>
        <begin position="157"/>
        <end position="166"/>
    </location>
</feature>
<name>A0A2G8KV28_STIJA</name>
<evidence type="ECO:0000313" key="2">
    <source>
        <dbReference type="EMBL" id="PIK51849.1"/>
    </source>
</evidence>
<dbReference type="Proteomes" id="UP000230750">
    <property type="component" value="Unassembled WGS sequence"/>
</dbReference>
<dbReference type="GO" id="GO:0005930">
    <property type="term" value="C:axoneme"/>
    <property type="evidence" value="ECO:0007669"/>
    <property type="project" value="TreeGrafter"/>
</dbReference>
<feature type="region of interest" description="Disordered" evidence="1">
    <location>
        <begin position="69"/>
        <end position="89"/>
    </location>
</feature>
<comment type="caution">
    <text evidence="2">The sequence shown here is derived from an EMBL/GenBank/DDBJ whole genome shotgun (WGS) entry which is preliminary data.</text>
</comment>
<dbReference type="GO" id="GO:0036158">
    <property type="term" value="P:outer dynein arm assembly"/>
    <property type="evidence" value="ECO:0007669"/>
    <property type="project" value="TreeGrafter"/>
</dbReference>
<proteinExistence type="predicted"/>
<dbReference type="EMBL" id="MRZV01000354">
    <property type="protein sequence ID" value="PIK51849.1"/>
    <property type="molecule type" value="Genomic_DNA"/>
</dbReference>
<evidence type="ECO:0000256" key="1">
    <source>
        <dbReference type="SAM" id="MobiDB-lite"/>
    </source>
</evidence>
<dbReference type="PANTHER" id="PTHR21694:SF18">
    <property type="entry name" value="COILED-COIL DOMAIN-CONTAINING PROTEIN 63"/>
    <property type="match status" value="1"/>
</dbReference>
<gene>
    <name evidence="2" type="ORF">BSL78_11267</name>
</gene>
<sequence>MRKTNKRLDLVKSSVIGICRRIGCDDSSILEKLGCSDGITNDNALSYLGLIEQLANEFLLIKKYQKAKEASGKGDPGQQAQNAKQAASITAARLRPVSVASVHILPPTIEQVEQEESDSDSETSSIDETQPLPPEVLRSRAAKMVQRKERKRDKVSSKTPAPNEGQNKVEKQ</sequence>
<reference evidence="2 3" key="1">
    <citation type="journal article" date="2017" name="PLoS Biol.">
        <title>The sea cucumber genome provides insights into morphological evolution and visceral regeneration.</title>
        <authorList>
            <person name="Zhang X."/>
            <person name="Sun L."/>
            <person name="Yuan J."/>
            <person name="Sun Y."/>
            <person name="Gao Y."/>
            <person name="Zhang L."/>
            <person name="Li S."/>
            <person name="Dai H."/>
            <person name="Hamel J.F."/>
            <person name="Liu C."/>
            <person name="Yu Y."/>
            <person name="Liu S."/>
            <person name="Lin W."/>
            <person name="Guo K."/>
            <person name="Jin S."/>
            <person name="Xu P."/>
            <person name="Storey K.B."/>
            <person name="Huan P."/>
            <person name="Zhang T."/>
            <person name="Zhou Y."/>
            <person name="Zhang J."/>
            <person name="Lin C."/>
            <person name="Li X."/>
            <person name="Xing L."/>
            <person name="Huo D."/>
            <person name="Sun M."/>
            <person name="Wang L."/>
            <person name="Mercier A."/>
            <person name="Li F."/>
            <person name="Yang H."/>
            <person name="Xiang J."/>
        </authorList>
    </citation>
    <scope>NUCLEOTIDE SEQUENCE [LARGE SCALE GENOMIC DNA]</scope>
    <source>
        <strain evidence="2">Shaxun</strain>
        <tissue evidence="2">Muscle</tissue>
    </source>
</reference>
<accession>A0A2G8KV28</accession>
<dbReference type="GO" id="GO:0003341">
    <property type="term" value="P:cilium movement"/>
    <property type="evidence" value="ECO:0007669"/>
    <property type="project" value="TreeGrafter"/>
</dbReference>
<dbReference type="InterPro" id="IPR051876">
    <property type="entry name" value="ODA-DC/CCD"/>
</dbReference>
<dbReference type="PANTHER" id="PTHR21694">
    <property type="entry name" value="COILED-COIL DOMAIN-CONTAINING PROTEIN 63"/>
    <property type="match status" value="1"/>
</dbReference>
<dbReference type="OrthoDB" id="6766775at2759"/>
<feature type="region of interest" description="Disordered" evidence="1">
    <location>
        <begin position="105"/>
        <end position="172"/>
    </location>
</feature>
<feature type="compositionally biased region" description="Polar residues" evidence="1">
    <location>
        <begin position="78"/>
        <end position="88"/>
    </location>
</feature>
<dbReference type="STRING" id="307972.A0A2G8KV28"/>
<protein>
    <submittedName>
        <fullName evidence="2">Putative coiled-coil domain-containing protein</fullName>
    </submittedName>
</protein>
<dbReference type="AlphaFoldDB" id="A0A2G8KV28"/>
<organism evidence="2 3">
    <name type="scientific">Stichopus japonicus</name>
    <name type="common">Sea cucumber</name>
    <dbReference type="NCBI Taxonomy" id="307972"/>
    <lineage>
        <taxon>Eukaryota</taxon>
        <taxon>Metazoa</taxon>
        <taxon>Echinodermata</taxon>
        <taxon>Eleutherozoa</taxon>
        <taxon>Echinozoa</taxon>
        <taxon>Holothuroidea</taxon>
        <taxon>Aspidochirotacea</taxon>
        <taxon>Aspidochirotida</taxon>
        <taxon>Stichopodidae</taxon>
        <taxon>Apostichopus</taxon>
    </lineage>
</organism>
<keyword evidence="3" id="KW-1185">Reference proteome</keyword>
<feature type="compositionally biased region" description="Acidic residues" evidence="1">
    <location>
        <begin position="112"/>
        <end position="121"/>
    </location>
</feature>
<evidence type="ECO:0000313" key="3">
    <source>
        <dbReference type="Proteomes" id="UP000230750"/>
    </source>
</evidence>